<feature type="region of interest" description="Disordered" evidence="1">
    <location>
        <begin position="31"/>
        <end position="62"/>
    </location>
</feature>
<dbReference type="Proteomes" id="UP000014634">
    <property type="component" value="Unassembled WGS sequence"/>
</dbReference>
<feature type="compositionally biased region" description="Polar residues" evidence="1">
    <location>
        <begin position="31"/>
        <end position="52"/>
    </location>
</feature>
<dbReference type="AlphaFoldDB" id="A0AA87NT27"/>
<reference evidence="2 3" key="1">
    <citation type="submission" date="2013-04" db="EMBL/GenBank/DDBJ databases">
        <title>The Genome Sequence of Treponema medium ATCC 700293.</title>
        <authorList>
            <consortium name="The Broad Institute Genomics Platform"/>
            <person name="Earl A."/>
            <person name="Ward D."/>
            <person name="Feldgarden M."/>
            <person name="Gevers D."/>
            <person name="Leonetti C."/>
            <person name="Blanton J.M."/>
            <person name="Dewhirst F.E."/>
            <person name="Izard J."/>
            <person name="Walker B."/>
            <person name="Young S."/>
            <person name="Zeng Q."/>
            <person name="Gargeya S."/>
            <person name="Fitzgerald M."/>
            <person name="Haas B."/>
            <person name="Abouelleil A."/>
            <person name="Allen A.W."/>
            <person name="Alvarado L."/>
            <person name="Arachchi H.M."/>
            <person name="Berlin A.M."/>
            <person name="Chapman S.B."/>
            <person name="Gainer-Dewar J."/>
            <person name="Goldberg J."/>
            <person name="Griggs A."/>
            <person name="Gujja S."/>
            <person name="Hansen M."/>
            <person name="Howarth C."/>
            <person name="Imamovic A."/>
            <person name="Ireland A."/>
            <person name="Larimer J."/>
            <person name="McCowan C."/>
            <person name="Murphy C."/>
            <person name="Pearson M."/>
            <person name="Poon T.W."/>
            <person name="Priest M."/>
            <person name="Roberts A."/>
            <person name="Saif S."/>
            <person name="Shea T."/>
            <person name="Sisk P."/>
            <person name="Sykes S."/>
            <person name="Wortman J."/>
            <person name="Nusbaum C."/>
            <person name="Birren B."/>
        </authorList>
    </citation>
    <scope>NUCLEOTIDE SEQUENCE [LARGE SCALE GENOMIC DNA]</scope>
    <source>
        <strain evidence="2 3">ATCC 700293</strain>
    </source>
</reference>
<accession>A0AA87NT27</accession>
<sequence length="378" mass="44189">MEQSDEYKTCPYCGEQIKKRAIKCRYCDSDLSGSHSTQSAAKNTEHNAQSRGKSPRKRSTKKQNIDLENIAQLCMHRQREGLCDRNCAGCVYNVHNYNVSPDDKAYALAKANAYYEYKDKEASKIPWGSLILIAVCIWACVSVKNCYTSTVEKLTTKKTESVKVERPIDVKMDAIRAEYQQKKQQEWLEKQDFYPAYKKWAERVESYGNINEKKAAPQSKKAQPAEQKRYENYIYYHSKPFKQPTVEEALKRAHATLRDVNGDGKINCIDQAVRFHEIMPLSVFVWHNNQATGGLNHLFIGYEDGTNPNKKTIRVVETSVNYYIQPWDFWGERFKKKYCIIDAKKFEKYATLKEWEWNNYNERGWTWKEEIGTGYEIK</sequence>
<evidence type="ECO:0000313" key="2">
    <source>
        <dbReference type="EMBL" id="EPF29942.1"/>
    </source>
</evidence>
<evidence type="ECO:0000313" key="3">
    <source>
        <dbReference type="Proteomes" id="UP000014634"/>
    </source>
</evidence>
<evidence type="ECO:0000256" key="1">
    <source>
        <dbReference type="SAM" id="MobiDB-lite"/>
    </source>
</evidence>
<dbReference type="RefSeq" id="WP_016522627.1">
    <property type="nucleotide sequence ID" value="NZ_KE332517.1"/>
</dbReference>
<gene>
    <name evidence="2" type="ORF">HMPREF9195_00657</name>
</gene>
<name>A0AA87NT27_TREMD</name>
<protein>
    <submittedName>
        <fullName evidence="2">Uncharacterized protein</fullName>
    </submittedName>
</protein>
<proteinExistence type="predicted"/>
<dbReference type="EMBL" id="ATFE01000003">
    <property type="protein sequence ID" value="EPF29942.1"/>
    <property type="molecule type" value="Genomic_DNA"/>
</dbReference>
<organism evidence="2 3">
    <name type="scientific">Treponema medium ATCC 700293</name>
    <dbReference type="NCBI Taxonomy" id="1125700"/>
    <lineage>
        <taxon>Bacteria</taxon>
        <taxon>Pseudomonadati</taxon>
        <taxon>Spirochaetota</taxon>
        <taxon>Spirochaetia</taxon>
        <taxon>Spirochaetales</taxon>
        <taxon>Treponemataceae</taxon>
        <taxon>Treponema</taxon>
    </lineage>
</organism>
<comment type="caution">
    <text evidence="2">The sequence shown here is derived from an EMBL/GenBank/DDBJ whole genome shotgun (WGS) entry which is preliminary data.</text>
</comment>